<dbReference type="PANTHER" id="PTHR23309:SF49">
    <property type="entry name" value="PEROXISOMAL BIFUNCTIONAL ENZYME"/>
    <property type="match status" value="1"/>
</dbReference>
<dbReference type="FunFam" id="1.10.1040.50:FF:000006">
    <property type="entry name" value="Peroxisomal bifunctional enzyme"/>
    <property type="match status" value="1"/>
</dbReference>
<reference evidence="40" key="1">
    <citation type="submission" date="2025-08" db="UniProtKB">
        <authorList>
            <consortium name="Ensembl"/>
        </authorList>
    </citation>
    <scope>IDENTIFICATION</scope>
</reference>
<comment type="pathway">
    <text evidence="3">Lipid metabolism; fatty acid beta-oxidation.</text>
</comment>
<dbReference type="Gene3D" id="3.90.226.10">
    <property type="entry name" value="2-enoyl-CoA Hydratase, Chain A, domain 1"/>
    <property type="match status" value="1"/>
</dbReference>
<comment type="catalytic activity">
    <reaction evidence="26">
        <text>(2S,3S)-3-hydroxy-2-methylbutanoyl-CoA = (2E)-2-methylbut-2-enoyl-CoA + H2O</text>
        <dbReference type="Rhea" id="RHEA:31119"/>
        <dbReference type="ChEBI" id="CHEBI:15377"/>
        <dbReference type="ChEBI" id="CHEBI:57312"/>
        <dbReference type="ChEBI" id="CHEBI:57337"/>
    </reaction>
    <physiologicalReaction direction="right-to-left" evidence="26">
        <dbReference type="Rhea" id="RHEA:31121"/>
    </physiologicalReaction>
</comment>
<evidence type="ECO:0000256" key="26">
    <source>
        <dbReference type="ARBA" id="ARBA00036472"/>
    </source>
</evidence>
<comment type="similarity">
    <text evidence="4">In the N-terminal section; belongs to the enoyl-CoA hydratase/isomerase family.</text>
</comment>
<gene>
    <name evidence="40" type="primary">EHHADH</name>
</gene>
<dbReference type="CTD" id="1962"/>
<evidence type="ECO:0000256" key="4">
    <source>
        <dbReference type="ARBA" id="ARBA00008750"/>
    </source>
</evidence>
<dbReference type="EC" id="5.3.3.8" evidence="6"/>
<dbReference type="GO" id="GO:0004300">
    <property type="term" value="F:enoyl-CoA hydratase activity"/>
    <property type="evidence" value="ECO:0007669"/>
    <property type="project" value="UniProtKB-EC"/>
</dbReference>
<evidence type="ECO:0000256" key="36">
    <source>
        <dbReference type="ARBA" id="ARBA00049448"/>
    </source>
</evidence>
<dbReference type="GO" id="GO:0006635">
    <property type="term" value="P:fatty acid beta-oxidation"/>
    <property type="evidence" value="ECO:0007669"/>
    <property type="project" value="UniProtKB-UniPathway"/>
</dbReference>
<evidence type="ECO:0000256" key="35">
    <source>
        <dbReference type="ARBA" id="ARBA00048911"/>
    </source>
</evidence>
<evidence type="ECO:0000256" key="7">
    <source>
        <dbReference type="ARBA" id="ARBA00012076"/>
    </source>
</evidence>
<dbReference type="GO" id="GO:0003857">
    <property type="term" value="F:(3S)-3-hydroxyacyl-CoA dehydrogenase (NAD+) activity"/>
    <property type="evidence" value="ECO:0007669"/>
    <property type="project" value="UniProtKB-EC"/>
</dbReference>
<evidence type="ECO:0000256" key="2">
    <source>
        <dbReference type="ARBA" id="ARBA00004275"/>
    </source>
</evidence>
<dbReference type="InterPro" id="IPR036291">
    <property type="entry name" value="NAD(P)-bd_dom_sf"/>
</dbReference>
<evidence type="ECO:0000256" key="23">
    <source>
        <dbReference type="ARBA" id="ARBA00036336"/>
    </source>
</evidence>
<dbReference type="PANTHER" id="PTHR23309">
    <property type="entry name" value="3-HYDROXYACYL-COA DEHYROGENASE"/>
    <property type="match status" value="1"/>
</dbReference>
<comment type="catalytic activity">
    <reaction evidence="35">
        <text>a (3S)-3-hydroxyacyl-CoA + NAD(+) = a 3-oxoacyl-CoA + NADH + H(+)</text>
        <dbReference type="Rhea" id="RHEA:22432"/>
        <dbReference type="ChEBI" id="CHEBI:15378"/>
        <dbReference type="ChEBI" id="CHEBI:57318"/>
        <dbReference type="ChEBI" id="CHEBI:57540"/>
        <dbReference type="ChEBI" id="CHEBI:57945"/>
        <dbReference type="ChEBI" id="CHEBI:90726"/>
        <dbReference type="EC" id="1.1.1.35"/>
    </reaction>
    <physiologicalReaction direction="left-to-right" evidence="35">
        <dbReference type="Rhea" id="RHEA:22433"/>
    </physiologicalReaction>
</comment>
<dbReference type="OMA" id="YNGAAMG"/>
<evidence type="ECO:0000256" key="32">
    <source>
        <dbReference type="ARBA" id="ARBA00042031"/>
    </source>
</evidence>
<dbReference type="Gene3D" id="3.40.50.720">
    <property type="entry name" value="NAD(P)-binding Rossmann-like Domain"/>
    <property type="match status" value="1"/>
</dbReference>
<feature type="domain" description="3-hydroxyacyl-CoA dehydrogenase NAD binding" evidence="39">
    <location>
        <begin position="251"/>
        <end position="430"/>
    </location>
</feature>
<keyword evidence="13" id="KW-0443">Lipid metabolism</keyword>
<dbReference type="InterPro" id="IPR006180">
    <property type="entry name" value="3-OHacyl-CoA_DH_CS"/>
</dbReference>
<comment type="catalytic activity">
    <reaction evidence="23">
        <text>(3Z)-hexenoyl-CoA = (2E)-hexenoyl-CoA</text>
        <dbReference type="Rhea" id="RHEA:45748"/>
        <dbReference type="ChEBI" id="CHEBI:62077"/>
        <dbReference type="ChEBI" id="CHEBI:85415"/>
    </reaction>
    <physiologicalReaction direction="left-to-right" evidence="23">
        <dbReference type="Rhea" id="RHEA:45749"/>
    </physiologicalReaction>
</comment>
<protein>
    <recommendedName>
        <fullName evidence="31">Peroxisomal bifunctional enzyme</fullName>
        <ecNumber evidence="8">1.1.1.35</ecNumber>
        <ecNumber evidence="7">4.2.1.17</ecNumber>
        <ecNumber evidence="6">5.3.3.8</ecNumber>
    </recommendedName>
    <alternativeName>
        <fullName evidence="32">Multifunctional enzyme 1</fullName>
    </alternativeName>
</protein>
<dbReference type="GO" id="GO:0070403">
    <property type="term" value="F:NAD+ binding"/>
    <property type="evidence" value="ECO:0007669"/>
    <property type="project" value="InterPro"/>
</dbReference>
<keyword evidence="14" id="KW-0576">Peroxisome</keyword>
<evidence type="ECO:0000256" key="16">
    <source>
        <dbReference type="ARBA" id="ARBA00023239"/>
    </source>
</evidence>
<comment type="catalytic activity">
    <reaction evidence="33">
        <text>(3S)-hydroxyhexadecanoyl-CoA + NAD(+) = 3-oxohexadecanoyl-CoA + NADH + H(+)</text>
        <dbReference type="Rhea" id="RHEA:31159"/>
        <dbReference type="ChEBI" id="CHEBI:15378"/>
        <dbReference type="ChEBI" id="CHEBI:57349"/>
        <dbReference type="ChEBI" id="CHEBI:57540"/>
        <dbReference type="ChEBI" id="CHEBI:57945"/>
        <dbReference type="ChEBI" id="CHEBI:62613"/>
    </reaction>
    <physiologicalReaction direction="left-to-right" evidence="33">
        <dbReference type="Rhea" id="RHEA:31160"/>
    </physiologicalReaction>
</comment>
<comment type="subcellular location">
    <subcellularLocation>
        <location evidence="2">Peroxisome</location>
    </subcellularLocation>
</comment>
<dbReference type="Pfam" id="PF00378">
    <property type="entry name" value="ECH_1"/>
    <property type="match status" value="1"/>
</dbReference>
<sequence length="678" mass="74361">MICGENGKFSAGADIRGFSSPKRRGIALGPIVSLIEKSEKPVVAAIEGVALGGGLEVALGCHYRIAHVKARMGLPEVTIGLLPGAEGTQRLPRLVGLPAALDMITTGRHIPATEALKLGLVDEVVEENTVEAAVRLANKVIGQPLGPRRLSLKPVPKLPNMEAFLSEAIVKVKKQAHGCLAPELCFQAVRAATEQPFADGVRRERELFNILLTSGQAQALQYAFFAERAVQKWTTPSGASWKTASPQPIHKAAVIGLGTMGRGIVTSLVKANIPVVALEQDLEYLNTGRKAVMFLLEREAMKMEQGAQTLDFHNPTRLQFTVDFDVLNDVDLVIEAVFENMALKKEIFHKLSRICKPGAFLCTNTSALNINEIASATSRPQQVIGTHFFSPAHVMRLLEIIYGHHTSPTTIATAMQLAKVLKKVGVVVGNCFGFVGNRMMFPYVQQAVFLLEEGSRPEAVDQVIEDFGFKIGPFRMSDLAGLDVGWRSRKGQGLTGPSLPPGTPARQRHGHRYSPLPDLLCENGRFGQKTGKGWYQYEKAGGRTAKPDPWLHNFLSQYRDTHRIKTHFIDQEEILERCLFSLINEGFDILAEGIASGPEHLDVIYINGYGWPKHRGGPMFYASTVGLPRVLAKLQKYSEAHPDVPGLKPSAFLKKLVAMGNPPLKEWMSYLSRPNNKL</sequence>
<keyword evidence="15" id="KW-0413">Isomerase</keyword>
<evidence type="ECO:0000256" key="17">
    <source>
        <dbReference type="ARBA" id="ARBA00023268"/>
    </source>
</evidence>
<evidence type="ECO:0000256" key="25">
    <source>
        <dbReference type="ARBA" id="ARBA00036370"/>
    </source>
</evidence>
<keyword evidence="11" id="KW-0560">Oxidoreductase</keyword>
<dbReference type="EC" id="4.2.1.17" evidence="7"/>
<comment type="similarity">
    <text evidence="30">In the C-terminal section; belongs to the 3-hydroxyacyl-CoA dehydrogenase family.</text>
</comment>
<keyword evidence="10" id="KW-0007">Acetylation</keyword>
<evidence type="ECO:0000259" key="38">
    <source>
        <dbReference type="Pfam" id="PF00725"/>
    </source>
</evidence>
<evidence type="ECO:0000256" key="34">
    <source>
        <dbReference type="ARBA" id="ARBA00048361"/>
    </source>
</evidence>
<evidence type="ECO:0000256" key="28">
    <source>
        <dbReference type="ARBA" id="ARBA00036656"/>
    </source>
</evidence>
<dbReference type="AlphaFoldDB" id="A0A663LVB8"/>
<dbReference type="InterPro" id="IPR006108">
    <property type="entry name" value="3HC_DH_C"/>
</dbReference>
<dbReference type="InterPro" id="IPR001753">
    <property type="entry name" value="Enoyl-CoA_hydra/iso"/>
</dbReference>
<keyword evidence="41" id="KW-1185">Reference proteome</keyword>
<dbReference type="InterPro" id="IPR008927">
    <property type="entry name" value="6-PGluconate_DH-like_C_sf"/>
</dbReference>
<dbReference type="PROSITE" id="PS00166">
    <property type="entry name" value="ENOYL_COA_HYDRATASE"/>
    <property type="match status" value="1"/>
</dbReference>
<dbReference type="SUPFAM" id="SSF52096">
    <property type="entry name" value="ClpP/crotonase"/>
    <property type="match status" value="1"/>
</dbReference>
<comment type="catalytic activity">
    <reaction evidence="29">
        <text>(2E)-hexadecenedioyl-CoA + H2O = (3S)-hydroxyhexadecanedioyl-CoA</text>
        <dbReference type="Rhea" id="RHEA:40259"/>
        <dbReference type="ChEBI" id="CHEBI:15377"/>
        <dbReference type="ChEBI" id="CHEBI:77075"/>
        <dbReference type="ChEBI" id="CHEBI:77080"/>
    </reaction>
    <physiologicalReaction direction="left-to-right" evidence="29">
        <dbReference type="Rhea" id="RHEA:40260"/>
    </physiologicalReaction>
</comment>
<dbReference type="InterPro" id="IPR029045">
    <property type="entry name" value="ClpP/crotonase-like_dom_sf"/>
</dbReference>
<dbReference type="PROSITE" id="PS00067">
    <property type="entry name" value="3HCDH"/>
    <property type="match status" value="1"/>
</dbReference>
<evidence type="ECO:0000256" key="9">
    <source>
        <dbReference type="ARBA" id="ARBA00022832"/>
    </source>
</evidence>
<dbReference type="OrthoDB" id="2018133at2759"/>
<evidence type="ECO:0000259" key="39">
    <source>
        <dbReference type="Pfam" id="PF02737"/>
    </source>
</evidence>
<dbReference type="Pfam" id="PF02737">
    <property type="entry name" value="3HCDH_N"/>
    <property type="match status" value="1"/>
</dbReference>
<evidence type="ECO:0000256" key="27">
    <source>
        <dbReference type="ARBA" id="ARBA00036570"/>
    </source>
</evidence>
<dbReference type="RefSeq" id="XP_026711212.1">
    <property type="nucleotide sequence ID" value="XM_026855411.1"/>
</dbReference>
<evidence type="ECO:0000256" key="19">
    <source>
        <dbReference type="ARBA" id="ARBA00035863"/>
    </source>
</evidence>
<keyword evidence="16" id="KW-0456">Lyase</keyword>
<dbReference type="SUPFAM" id="SSF51735">
    <property type="entry name" value="NAD(P)-binding Rossmann-fold domains"/>
    <property type="match status" value="1"/>
</dbReference>
<dbReference type="GeneID" id="113483679"/>
<comment type="catalytic activity">
    <reaction evidence="24">
        <text>(3E)-hexenoyl-CoA = (2E)-hexenoyl-CoA</text>
        <dbReference type="Rhea" id="RHEA:45736"/>
        <dbReference type="ChEBI" id="CHEBI:62077"/>
        <dbReference type="ChEBI" id="CHEBI:84790"/>
    </reaction>
    <physiologicalReaction direction="left-to-right" evidence="24">
        <dbReference type="Rhea" id="RHEA:45737"/>
    </physiologicalReaction>
</comment>
<comment type="catalytic activity">
    <reaction evidence="34">
        <text>(3S)-hydroxydecanoyl-CoA + NAD(+) = 3-oxodecanoyl-CoA + NADH + H(+)</text>
        <dbReference type="Rhea" id="RHEA:31187"/>
        <dbReference type="ChEBI" id="CHEBI:15378"/>
        <dbReference type="ChEBI" id="CHEBI:57540"/>
        <dbReference type="ChEBI" id="CHEBI:57945"/>
        <dbReference type="ChEBI" id="CHEBI:62548"/>
        <dbReference type="ChEBI" id="CHEBI:62616"/>
    </reaction>
    <physiologicalReaction direction="left-to-right" evidence="34">
        <dbReference type="Rhea" id="RHEA:31188"/>
    </physiologicalReaction>
</comment>
<feature type="domain" description="3-hydroxyacyl-CoA dehydrogenase C-terminal" evidence="38">
    <location>
        <begin position="574"/>
        <end position="663"/>
    </location>
</feature>
<accession>A0A663LVB8</accession>
<comment type="catalytic activity">
    <reaction evidence="20">
        <text>a 4-saturated-(3S)-3-hydroxyacyl-CoA = a (3E)-enoyl-CoA + H2O</text>
        <dbReference type="Rhea" id="RHEA:20724"/>
        <dbReference type="ChEBI" id="CHEBI:15377"/>
        <dbReference type="ChEBI" id="CHEBI:58521"/>
        <dbReference type="ChEBI" id="CHEBI:137480"/>
        <dbReference type="EC" id="4.2.1.17"/>
    </reaction>
    <physiologicalReaction direction="left-to-right" evidence="20">
        <dbReference type="Rhea" id="RHEA:20725"/>
    </physiologicalReaction>
</comment>
<keyword evidence="12" id="KW-0520">NAD</keyword>
<comment type="catalytic activity">
    <reaction evidence="27">
        <text>(3E,5Z)-tetradecadienoyl-CoA = (2E,5Z)-tetradecadienoyl-CoA</text>
        <dbReference type="Rhea" id="RHEA:47464"/>
        <dbReference type="ChEBI" id="CHEBI:71586"/>
        <dbReference type="ChEBI" id="CHEBI:87701"/>
    </reaction>
    <physiologicalReaction direction="right-to-left" evidence="27">
        <dbReference type="Rhea" id="RHEA:47466"/>
    </physiologicalReaction>
</comment>
<reference evidence="40" key="2">
    <citation type="submission" date="2025-09" db="UniProtKB">
        <authorList>
            <consortium name="Ensembl"/>
        </authorList>
    </citation>
    <scope>IDENTIFICATION</scope>
</reference>
<feature type="domain" description="3-hydroxyacyl-CoA dehydrogenase C-terminal" evidence="38">
    <location>
        <begin position="433"/>
        <end position="537"/>
    </location>
</feature>
<evidence type="ECO:0000256" key="29">
    <source>
        <dbReference type="ARBA" id="ARBA00036989"/>
    </source>
</evidence>
<comment type="catalytic activity">
    <reaction evidence="19">
        <text>(3E,5Z)-octadienoyl-CoA = (2E,5Z)-octadienoyl-CoA</text>
        <dbReference type="Rhea" id="RHEA:49932"/>
        <dbReference type="ChEBI" id="CHEBI:85108"/>
        <dbReference type="ChEBI" id="CHEBI:131990"/>
    </reaction>
    <physiologicalReaction direction="right-to-left" evidence="19">
        <dbReference type="Rhea" id="RHEA:49934"/>
    </physiologicalReaction>
</comment>
<evidence type="ECO:0000256" key="11">
    <source>
        <dbReference type="ARBA" id="ARBA00023002"/>
    </source>
</evidence>
<evidence type="ECO:0000256" key="24">
    <source>
        <dbReference type="ARBA" id="ARBA00036353"/>
    </source>
</evidence>
<dbReference type="InterPro" id="IPR006176">
    <property type="entry name" value="3-OHacyl-CoA_DH_NAD-bd"/>
</dbReference>
<dbReference type="FunFam" id="3.90.226.10:FF:000052">
    <property type="entry name" value="Peroxisomal bifunctional enzyme"/>
    <property type="match status" value="1"/>
</dbReference>
<comment type="catalytic activity">
    <reaction evidence="22">
        <text>a (3Z)-enoyl-CoA = a 4-saturated (2E)-enoyl-CoA</text>
        <dbReference type="Rhea" id="RHEA:45900"/>
        <dbReference type="ChEBI" id="CHEBI:85097"/>
        <dbReference type="ChEBI" id="CHEBI:85489"/>
        <dbReference type="EC" id="5.3.3.8"/>
    </reaction>
    <physiologicalReaction direction="left-to-right" evidence="22">
        <dbReference type="Rhea" id="RHEA:45901"/>
    </physiologicalReaction>
</comment>
<evidence type="ECO:0000256" key="5">
    <source>
        <dbReference type="ARBA" id="ARBA00011245"/>
    </source>
</evidence>
<evidence type="ECO:0000256" key="37">
    <source>
        <dbReference type="RuleBase" id="RU003707"/>
    </source>
</evidence>
<dbReference type="SUPFAM" id="SSF48179">
    <property type="entry name" value="6-phosphogluconate dehydrogenase C-terminal domain-like"/>
    <property type="match status" value="2"/>
</dbReference>
<evidence type="ECO:0000256" key="10">
    <source>
        <dbReference type="ARBA" id="ARBA00022990"/>
    </source>
</evidence>
<comment type="catalytic activity">
    <reaction evidence="21">
        <text>a (3E)-enoyl-CoA = a 4-saturated (2E)-enoyl-CoA</text>
        <dbReference type="Rhea" id="RHEA:45228"/>
        <dbReference type="ChEBI" id="CHEBI:58521"/>
        <dbReference type="ChEBI" id="CHEBI:85097"/>
        <dbReference type="EC" id="5.3.3.8"/>
    </reaction>
    <physiologicalReaction direction="left-to-right" evidence="21">
        <dbReference type="Rhea" id="RHEA:45229"/>
    </physiologicalReaction>
</comment>
<dbReference type="InterPro" id="IPR018376">
    <property type="entry name" value="Enoyl-CoA_hyd/isom_CS"/>
</dbReference>
<dbReference type="GO" id="GO:0005777">
    <property type="term" value="C:peroxisome"/>
    <property type="evidence" value="ECO:0007669"/>
    <property type="project" value="UniProtKB-SubCell"/>
</dbReference>
<evidence type="ECO:0000256" key="3">
    <source>
        <dbReference type="ARBA" id="ARBA00005005"/>
    </source>
</evidence>
<organism evidence="40 41">
    <name type="scientific">Athene cunicularia</name>
    <name type="common">Burrowing owl</name>
    <name type="synonym">Speotyto cunicularia</name>
    <dbReference type="NCBI Taxonomy" id="194338"/>
    <lineage>
        <taxon>Eukaryota</taxon>
        <taxon>Metazoa</taxon>
        <taxon>Chordata</taxon>
        <taxon>Craniata</taxon>
        <taxon>Vertebrata</taxon>
        <taxon>Euteleostomi</taxon>
        <taxon>Archelosauria</taxon>
        <taxon>Archosauria</taxon>
        <taxon>Dinosauria</taxon>
        <taxon>Saurischia</taxon>
        <taxon>Theropoda</taxon>
        <taxon>Coelurosauria</taxon>
        <taxon>Aves</taxon>
        <taxon>Neognathae</taxon>
        <taxon>Neoaves</taxon>
        <taxon>Telluraves</taxon>
        <taxon>Strigiformes</taxon>
        <taxon>Strigidae</taxon>
        <taxon>Athene</taxon>
    </lineage>
</organism>
<dbReference type="CDD" id="cd06558">
    <property type="entry name" value="crotonase-like"/>
    <property type="match status" value="1"/>
</dbReference>
<dbReference type="GO" id="GO:0004165">
    <property type="term" value="F:delta(3)-delta(2)-enoyl-CoA isomerase activity"/>
    <property type="evidence" value="ECO:0007669"/>
    <property type="project" value="UniProtKB-EC"/>
</dbReference>
<dbReference type="FunFam" id="3.40.50.720:FF:000296">
    <property type="entry name" value="peroxisomal bifunctional enzyme isoform X1"/>
    <property type="match status" value="1"/>
</dbReference>
<keyword evidence="9" id="KW-0276">Fatty acid metabolism</keyword>
<evidence type="ECO:0000256" key="1">
    <source>
        <dbReference type="ARBA" id="ARBA00000469"/>
    </source>
</evidence>
<dbReference type="EC" id="1.1.1.35" evidence="8"/>
<dbReference type="UniPathway" id="UPA00659"/>
<evidence type="ECO:0000256" key="15">
    <source>
        <dbReference type="ARBA" id="ARBA00023235"/>
    </source>
</evidence>
<evidence type="ECO:0000256" key="30">
    <source>
        <dbReference type="ARBA" id="ARBA00038365"/>
    </source>
</evidence>
<evidence type="ECO:0000256" key="33">
    <source>
        <dbReference type="ARBA" id="ARBA00047613"/>
    </source>
</evidence>
<evidence type="ECO:0000256" key="31">
    <source>
        <dbReference type="ARBA" id="ARBA00039632"/>
    </source>
</evidence>
<evidence type="ECO:0000256" key="21">
    <source>
        <dbReference type="ARBA" id="ARBA00035949"/>
    </source>
</evidence>
<proteinExistence type="inferred from homology"/>
<evidence type="ECO:0000256" key="8">
    <source>
        <dbReference type="ARBA" id="ARBA00013000"/>
    </source>
</evidence>
<name>A0A663LVB8_ATHCN</name>
<evidence type="ECO:0000256" key="13">
    <source>
        <dbReference type="ARBA" id="ARBA00023098"/>
    </source>
</evidence>
<dbReference type="Pfam" id="PF00725">
    <property type="entry name" value="3HCDH"/>
    <property type="match status" value="2"/>
</dbReference>
<evidence type="ECO:0000313" key="40">
    <source>
        <dbReference type="Ensembl" id="ENSACUP00000003640.1"/>
    </source>
</evidence>
<evidence type="ECO:0000256" key="12">
    <source>
        <dbReference type="ARBA" id="ARBA00023027"/>
    </source>
</evidence>
<evidence type="ECO:0000256" key="14">
    <source>
        <dbReference type="ARBA" id="ARBA00023140"/>
    </source>
</evidence>
<comment type="catalytic activity">
    <reaction evidence="36">
        <text>(3S)-hydroxyhexadecanedioyl-CoA + NAD(+) = 3-oxohexadecanedioyl-CoA + NADH + H(+)</text>
        <dbReference type="Rhea" id="RHEA:40267"/>
        <dbReference type="ChEBI" id="CHEBI:15378"/>
        <dbReference type="ChEBI" id="CHEBI:57540"/>
        <dbReference type="ChEBI" id="CHEBI:57945"/>
        <dbReference type="ChEBI" id="CHEBI:77080"/>
        <dbReference type="ChEBI" id="CHEBI:77081"/>
    </reaction>
    <physiologicalReaction direction="left-to-right" evidence="36">
        <dbReference type="Rhea" id="RHEA:40268"/>
    </physiologicalReaction>
</comment>
<comment type="catalytic activity">
    <reaction evidence="18">
        <text>(3S)-hydroxydecanoyl-CoA = (2E)-decenoyl-CoA + H2O</text>
        <dbReference type="Rhea" id="RHEA:31191"/>
        <dbReference type="ChEBI" id="CHEBI:15377"/>
        <dbReference type="ChEBI" id="CHEBI:61406"/>
        <dbReference type="ChEBI" id="CHEBI:62616"/>
    </reaction>
    <physiologicalReaction direction="right-to-left" evidence="18">
        <dbReference type="Rhea" id="RHEA:31193"/>
    </physiologicalReaction>
</comment>
<comment type="catalytic activity">
    <reaction evidence="28">
        <text>(3E)-decenoyl-CoA = (2E)-decenoyl-CoA</text>
        <dbReference type="Rhea" id="RHEA:45752"/>
        <dbReference type="ChEBI" id="CHEBI:61406"/>
        <dbReference type="ChEBI" id="CHEBI:84793"/>
    </reaction>
    <physiologicalReaction direction="left-to-right" evidence="28">
        <dbReference type="Rhea" id="RHEA:45753"/>
    </physiologicalReaction>
</comment>
<evidence type="ECO:0000256" key="20">
    <source>
        <dbReference type="ARBA" id="ARBA00035909"/>
    </source>
</evidence>
<evidence type="ECO:0000256" key="22">
    <source>
        <dbReference type="ARBA" id="ARBA00035959"/>
    </source>
</evidence>
<dbReference type="Proteomes" id="UP000472269">
    <property type="component" value="Unplaced"/>
</dbReference>
<dbReference type="KEGG" id="acun:113483679"/>
<dbReference type="Ensembl" id="ENSACUT00000003871.1">
    <property type="protein sequence ID" value="ENSACUP00000003640.1"/>
    <property type="gene ID" value="ENSACUG00000002487.1"/>
</dbReference>
<comment type="catalytic activity">
    <reaction evidence="25">
        <text>(3S)-hydroxyhexanoyl-CoA = (2E)-hexenoyl-CoA + H2O</text>
        <dbReference type="Rhea" id="RHEA:30547"/>
        <dbReference type="ChEBI" id="CHEBI:15377"/>
        <dbReference type="ChEBI" id="CHEBI:62075"/>
        <dbReference type="ChEBI" id="CHEBI:62077"/>
    </reaction>
    <physiologicalReaction direction="right-to-left" evidence="25">
        <dbReference type="Rhea" id="RHEA:30549"/>
    </physiologicalReaction>
</comment>
<evidence type="ECO:0000256" key="6">
    <source>
        <dbReference type="ARBA" id="ARBA00012064"/>
    </source>
</evidence>
<dbReference type="Gene3D" id="1.10.1040.50">
    <property type="match status" value="1"/>
</dbReference>
<evidence type="ECO:0000313" key="41">
    <source>
        <dbReference type="Proteomes" id="UP000472269"/>
    </source>
</evidence>
<keyword evidence="17" id="KW-0511">Multifunctional enzyme</keyword>
<comment type="subunit">
    <text evidence="5">Monomer.</text>
</comment>
<comment type="similarity">
    <text evidence="37">Belongs to the enoyl-CoA hydratase/isomerase family.</text>
</comment>
<evidence type="ECO:0000256" key="18">
    <source>
        <dbReference type="ARBA" id="ARBA00035760"/>
    </source>
</evidence>
<comment type="catalytic activity">
    <reaction evidence="1">
        <text>(3S)-hydroxyhexadecanoyl-CoA = (2E)-hexadecenoyl-CoA + H2O</text>
        <dbReference type="Rhea" id="RHEA:31163"/>
        <dbReference type="ChEBI" id="CHEBI:15377"/>
        <dbReference type="ChEBI" id="CHEBI:61526"/>
        <dbReference type="ChEBI" id="CHEBI:62613"/>
    </reaction>
    <physiologicalReaction direction="right-to-left" evidence="1">
        <dbReference type="Rhea" id="RHEA:31165"/>
    </physiologicalReaction>
</comment>